<gene>
    <name evidence="7" type="ORF">JCM15548_14223</name>
</gene>
<dbReference type="PANTHER" id="PTHR30294:SF29">
    <property type="entry name" value="MULTIDRUG ABC TRANSPORTER PERMEASE YBHS-RELATED"/>
    <property type="match status" value="1"/>
</dbReference>
<dbReference type="NCBIfam" id="TIGR03518">
    <property type="entry name" value="ABC_perm_GldF"/>
    <property type="match status" value="1"/>
</dbReference>
<dbReference type="InterPro" id="IPR051449">
    <property type="entry name" value="ABC-2_transporter_component"/>
</dbReference>
<protein>
    <submittedName>
        <fullName evidence="7">Gliding motility protein GldF</fullName>
    </submittedName>
</protein>
<dbReference type="STRING" id="1236989.JCM15548_14223"/>
<evidence type="ECO:0000256" key="4">
    <source>
        <dbReference type="ARBA" id="ARBA00022989"/>
    </source>
</evidence>
<dbReference type="Pfam" id="PF12679">
    <property type="entry name" value="ABC2_membrane_2"/>
    <property type="match status" value="1"/>
</dbReference>
<keyword evidence="4 6" id="KW-1133">Transmembrane helix</keyword>
<accession>A0A0E9M2K1</accession>
<comment type="subcellular location">
    <subcellularLocation>
        <location evidence="1">Cell membrane</location>
        <topology evidence="1">Multi-pass membrane protein</topology>
    </subcellularLocation>
</comment>
<dbReference type="PANTHER" id="PTHR30294">
    <property type="entry name" value="MEMBRANE COMPONENT OF ABC TRANSPORTER YHHJ-RELATED"/>
    <property type="match status" value="1"/>
</dbReference>
<dbReference type="InterPro" id="IPR019860">
    <property type="entry name" value="Motility-assoc_ABC_perm_GldF"/>
</dbReference>
<evidence type="ECO:0000256" key="2">
    <source>
        <dbReference type="ARBA" id="ARBA00022475"/>
    </source>
</evidence>
<keyword evidence="3 6" id="KW-0812">Transmembrane</keyword>
<name>A0A0E9M2K1_9BACT</name>
<keyword evidence="2" id="KW-1003">Cell membrane</keyword>
<keyword evidence="5 6" id="KW-0472">Membrane</keyword>
<dbReference type="OrthoDB" id="9794512at2"/>
<dbReference type="RefSeq" id="WP_062128178.1">
    <property type="nucleotide sequence ID" value="NZ_BAZW01000063.1"/>
</dbReference>
<evidence type="ECO:0000256" key="6">
    <source>
        <dbReference type="SAM" id="Phobius"/>
    </source>
</evidence>
<dbReference type="EMBL" id="BAZW01000063">
    <property type="protein sequence ID" value="GAO31823.1"/>
    <property type="molecule type" value="Genomic_DNA"/>
</dbReference>
<evidence type="ECO:0000256" key="3">
    <source>
        <dbReference type="ARBA" id="ARBA00022692"/>
    </source>
</evidence>
<feature type="transmembrane region" description="Helical" evidence="6">
    <location>
        <begin position="100"/>
        <end position="125"/>
    </location>
</feature>
<evidence type="ECO:0000256" key="5">
    <source>
        <dbReference type="ARBA" id="ARBA00023136"/>
    </source>
</evidence>
<evidence type="ECO:0000256" key="1">
    <source>
        <dbReference type="ARBA" id="ARBA00004651"/>
    </source>
</evidence>
<feature type="transmembrane region" description="Helical" evidence="6">
    <location>
        <begin position="12"/>
        <end position="36"/>
    </location>
</feature>
<reference evidence="7 8" key="1">
    <citation type="journal article" date="2015" name="Microbes Environ.">
        <title>Distribution and evolution of nitrogen fixation genes in the phylum bacteroidetes.</title>
        <authorList>
            <person name="Inoue J."/>
            <person name="Oshima K."/>
            <person name="Suda W."/>
            <person name="Sakamoto M."/>
            <person name="Iino T."/>
            <person name="Noda S."/>
            <person name="Hongoh Y."/>
            <person name="Hattori M."/>
            <person name="Ohkuma M."/>
        </authorList>
    </citation>
    <scope>NUCLEOTIDE SEQUENCE [LARGE SCALE GENOMIC DNA]</scope>
    <source>
        <strain evidence="7">JCM 15548</strain>
    </source>
</reference>
<organism evidence="7 8">
    <name type="scientific">Geofilum rubicundum JCM 15548</name>
    <dbReference type="NCBI Taxonomy" id="1236989"/>
    <lineage>
        <taxon>Bacteria</taxon>
        <taxon>Pseudomonadati</taxon>
        <taxon>Bacteroidota</taxon>
        <taxon>Bacteroidia</taxon>
        <taxon>Marinilabiliales</taxon>
        <taxon>Marinilabiliaceae</taxon>
        <taxon>Geofilum</taxon>
    </lineage>
</organism>
<comment type="caution">
    <text evidence="7">The sequence shown here is derived from an EMBL/GenBank/DDBJ whole genome shotgun (WGS) entry which is preliminary data.</text>
</comment>
<proteinExistence type="predicted"/>
<dbReference type="GO" id="GO:0140359">
    <property type="term" value="F:ABC-type transporter activity"/>
    <property type="evidence" value="ECO:0007669"/>
    <property type="project" value="InterPro"/>
</dbReference>
<evidence type="ECO:0000313" key="8">
    <source>
        <dbReference type="Proteomes" id="UP000032900"/>
    </source>
</evidence>
<sequence length="243" mass="26541">MLALWKKEVMAFFSSLTGYLVAGVFLVITALFLWFIPGNMNIPLGGYATLDALFWIAPWIYLFLVPAITMRLLADELRGGTIELLLTNPITYWQVVGAKYLAGVTLVVISLLPTLLYFLSVHFLAQPVGNLDHGAIWGSYIGLVLLAAVYAAIGLFTSSLTDNQIVAFLMAVVLCYFFYDGFAALASLSGLGAVSGVLVSMGIDEHYQSISRGVIDSRDLIYFGGVIAFFLVLTKTVLGSRRW</sequence>
<feature type="transmembrane region" description="Helical" evidence="6">
    <location>
        <begin position="137"/>
        <end position="156"/>
    </location>
</feature>
<evidence type="ECO:0000313" key="7">
    <source>
        <dbReference type="EMBL" id="GAO31823.1"/>
    </source>
</evidence>
<dbReference type="AlphaFoldDB" id="A0A0E9M2K1"/>
<keyword evidence="8" id="KW-1185">Reference proteome</keyword>
<dbReference type="GO" id="GO:0005886">
    <property type="term" value="C:plasma membrane"/>
    <property type="evidence" value="ECO:0007669"/>
    <property type="project" value="UniProtKB-SubCell"/>
</dbReference>
<feature type="transmembrane region" description="Helical" evidence="6">
    <location>
        <begin position="168"/>
        <end position="200"/>
    </location>
</feature>
<feature type="transmembrane region" description="Helical" evidence="6">
    <location>
        <begin position="220"/>
        <end position="238"/>
    </location>
</feature>
<dbReference type="Proteomes" id="UP000032900">
    <property type="component" value="Unassembled WGS sequence"/>
</dbReference>